<proteinExistence type="predicted"/>
<sequence>FSGHFAQVISTSRVTLHFFSAPDLFEINFTMSNSQVSGLVACLLMMMVAMILTTKSSSALPIDEESADADSDKRTLLLEKYLELGNRMRGLRPELEQENALGLYVPPYLSNFLKRGGSPRSSRSGGMSLCLWKVCPAAPWLINK</sequence>
<feature type="non-terminal residue" evidence="1">
    <location>
        <position position="1"/>
    </location>
</feature>
<organism evidence="1">
    <name type="scientific">Arion vulgaris</name>
    <dbReference type="NCBI Taxonomy" id="1028688"/>
    <lineage>
        <taxon>Eukaryota</taxon>
        <taxon>Metazoa</taxon>
        <taxon>Spiralia</taxon>
        <taxon>Lophotrochozoa</taxon>
        <taxon>Mollusca</taxon>
        <taxon>Gastropoda</taxon>
        <taxon>Heterobranchia</taxon>
        <taxon>Euthyneura</taxon>
        <taxon>Panpulmonata</taxon>
        <taxon>Eupulmonata</taxon>
        <taxon>Stylommatophora</taxon>
        <taxon>Helicina</taxon>
        <taxon>Arionoidea</taxon>
        <taxon>Arionidae</taxon>
        <taxon>Arion</taxon>
    </lineage>
</organism>
<reference evidence="1" key="1">
    <citation type="submission" date="2014-12" db="EMBL/GenBank/DDBJ databases">
        <title>Insight into the proteome of Arion vulgaris.</title>
        <authorList>
            <person name="Aradska J."/>
            <person name="Bulat T."/>
            <person name="Smidak R."/>
            <person name="Sarate P."/>
            <person name="Gangsoo J."/>
            <person name="Sialana F."/>
            <person name="Bilban M."/>
            <person name="Lubec G."/>
        </authorList>
    </citation>
    <scope>NUCLEOTIDE SEQUENCE</scope>
    <source>
        <tissue evidence="1">Skin</tissue>
    </source>
</reference>
<dbReference type="EMBL" id="HACG01005577">
    <property type="protein sequence ID" value="CEK52442.1"/>
    <property type="molecule type" value="Transcribed_RNA"/>
</dbReference>
<dbReference type="AlphaFoldDB" id="A0A0B6Y802"/>
<evidence type="ECO:0000313" key="1">
    <source>
        <dbReference type="EMBL" id="CEK52442.1"/>
    </source>
</evidence>
<accession>A0A0B6Y802</accession>
<name>A0A0B6Y802_9EUPU</name>
<protein>
    <submittedName>
        <fullName evidence="1">Uncharacterized protein</fullName>
    </submittedName>
</protein>
<gene>
    <name evidence="1" type="primary">ORF16813</name>
</gene>